<feature type="non-terminal residue" evidence="2">
    <location>
        <position position="1"/>
    </location>
</feature>
<feature type="region of interest" description="Disordered" evidence="1">
    <location>
        <begin position="1"/>
        <end position="20"/>
    </location>
</feature>
<feature type="compositionally biased region" description="Pro residues" evidence="1">
    <location>
        <begin position="1"/>
        <end position="11"/>
    </location>
</feature>
<organism evidence="2 3">
    <name type="scientific">Symbiodinium necroappetens</name>
    <dbReference type="NCBI Taxonomy" id="1628268"/>
    <lineage>
        <taxon>Eukaryota</taxon>
        <taxon>Sar</taxon>
        <taxon>Alveolata</taxon>
        <taxon>Dinophyceae</taxon>
        <taxon>Suessiales</taxon>
        <taxon>Symbiodiniaceae</taxon>
        <taxon>Symbiodinium</taxon>
    </lineage>
</organism>
<sequence length="233" mass="25607">MPRLSPPPYPNRPEKEPSKDGSWQLLGWQLAAGVSTLTAGSALAEYPSSCTRLRASFQRRFCAARARAGESPLLHGGLPDQEHTFAFPPQAEMQLATAKWRTLRRVARMWVGLGSGKEFDAVEHMYTFSGPKQQVKSIRAPLRAATVVGPGDSAELTPSRRKPSSMQSTLKVQSETHRYGVMTAVLSVDCIEDGSLMERAWGEEVATMRGFDDVAAERCRALQHVARRLAARG</sequence>
<reference evidence="2" key="1">
    <citation type="submission" date="2021-02" db="EMBL/GenBank/DDBJ databases">
        <authorList>
            <person name="Dougan E. K."/>
            <person name="Rhodes N."/>
            <person name="Thang M."/>
            <person name="Chan C."/>
        </authorList>
    </citation>
    <scope>NUCLEOTIDE SEQUENCE</scope>
</reference>
<dbReference type="Proteomes" id="UP000601435">
    <property type="component" value="Unassembled WGS sequence"/>
</dbReference>
<evidence type="ECO:0000256" key="1">
    <source>
        <dbReference type="SAM" id="MobiDB-lite"/>
    </source>
</evidence>
<proteinExistence type="predicted"/>
<evidence type="ECO:0000313" key="3">
    <source>
        <dbReference type="Proteomes" id="UP000601435"/>
    </source>
</evidence>
<protein>
    <submittedName>
        <fullName evidence="2">Uncharacterized protein</fullName>
    </submittedName>
</protein>
<feature type="region of interest" description="Disordered" evidence="1">
    <location>
        <begin position="149"/>
        <end position="172"/>
    </location>
</feature>
<dbReference type="OrthoDB" id="10454127at2759"/>
<dbReference type="EMBL" id="CAJNJA010018588">
    <property type="protein sequence ID" value="CAE7426608.1"/>
    <property type="molecule type" value="Genomic_DNA"/>
</dbReference>
<comment type="caution">
    <text evidence="2">The sequence shown here is derived from an EMBL/GenBank/DDBJ whole genome shotgun (WGS) entry which is preliminary data.</text>
</comment>
<name>A0A812R7Y7_9DINO</name>
<evidence type="ECO:0000313" key="2">
    <source>
        <dbReference type="EMBL" id="CAE7426608.1"/>
    </source>
</evidence>
<dbReference type="AlphaFoldDB" id="A0A812R7Y7"/>
<accession>A0A812R7Y7</accession>
<keyword evidence="3" id="KW-1185">Reference proteome</keyword>
<gene>
    <name evidence="2" type="ORF">SNEC2469_LOCUS11706</name>
</gene>